<dbReference type="Pfam" id="PF06580">
    <property type="entry name" value="His_kinase"/>
    <property type="match status" value="1"/>
</dbReference>
<dbReference type="STRING" id="29563.SAMN02983006_02552"/>
<organism evidence="5 6">
    <name type="scientific">Halanaerobium salsuginis</name>
    <dbReference type="NCBI Taxonomy" id="29563"/>
    <lineage>
        <taxon>Bacteria</taxon>
        <taxon>Bacillati</taxon>
        <taxon>Bacillota</taxon>
        <taxon>Clostridia</taxon>
        <taxon>Halanaerobiales</taxon>
        <taxon>Halanaerobiaceae</taxon>
        <taxon>Halanaerobium</taxon>
    </lineage>
</organism>
<dbReference type="Proteomes" id="UP000199006">
    <property type="component" value="Unassembled WGS sequence"/>
</dbReference>
<feature type="transmembrane region" description="Helical" evidence="3">
    <location>
        <begin position="13"/>
        <end position="33"/>
    </location>
</feature>
<proteinExistence type="predicted"/>
<evidence type="ECO:0000259" key="4">
    <source>
        <dbReference type="PROSITE" id="PS50109"/>
    </source>
</evidence>
<dbReference type="PROSITE" id="PS50109">
    <property type="entry name" value="HIS_KIN"/>
    <property type="match status" value="1"/>
</dbReference>
<dbReference type="AlphaFoldDB" id="A0A1I4MAM4"/>
<evidence type="ECO:0000313" key="5">
    <source>
        <dbReference type="EMBL" id="SFM00299.1"/>
    </source>
</evidence>
<dbReference type="SUPFAM" id="SSF158472">
    <property type="entry name" value="HAMP domain-like"/>
    <property type="match status" value="1"/>
</dbReference>
<dbReference type="InterPro" id="IPR003594">
    <property type="entry name" value="HATPase_dom"/>
</dbReference>
<keyword evidence="6" id="KW-1185">Reference proteome</keyword>
<name>A0A1I4MAM4_9FIRM</name>
<keyword evidence="2" id="KW-0902">Two-component regulatory system</keyword>
<keyword evidence="3" id="KW-1133">Transmembrane helix</keyword>
<keyword evidence="1 5" id="KW-0418">Kinase</keyword>
<dbReference type="GO" id="GO:0000155">
    <property type="term" value="F:phosphorelay sensor kinase activity"/>
    <property type="evidence" value="ECO:0007669"/>
    <property type="project" value="InterPro"/>
</dbReference>
<feature type="domain" description="Histidine kinase" evidence="4">
    <location>
        <begin position="467"/>
        <end position="570"/>
    </location>
</feature>
<dbReference type="InterPro" id="IPR036890">
    <property type="entry name" value="HATPase_C_sf"/>
</dbReference>
<reference evidence="5 6" key="1">
    <citation type="submission" date="2016-10" db="EMBL/GenBank/DDBJ databases">
        <authorList>
            <person name="de Groot N.N."/>
        </authorList>
    </citation>
    <scope>NUCLEOTIDE SEQUENCE [LARGE SCALE GENOMIC DNA]</scope>
    <source>
        <strain evidence="5 6">ATCC 51327</strain>
    </source>
</reference>
<dbReference type="Gene3D" id="3.30.565.10">
    <property type="entry name" value="Histidine kinase-like ATPase, C-terminal domain"/>
    <property type="match status" value="1"/>
</dbReference>
<protein>
    <submittedName>
        <fullName evidence="5">Two-component system, sensor histidine kinase YesM</fullName>
    </submittedName>
</protein>
<dbReference type="Gene3D" id="6.10.340.10">
    <property type="match status" value="1"/>
</dbReference>
<evidence type="ECO:0000256" key="1">
    <source>
        <dbReference type="ARBA" id="ARBA00022777"/>
    </source>
</evidence>
<dbReference type="InterPro" id="IPR010559">
    <property type="entry name" value="Sig_transdc_His_kin_internal"/>
</dbReference>
<dbReference type="GO" id="GO:0016020">
    <property type="term" value="C:membrane"/>
    <property type="evidence" value="ECO:0007669"/>
    <property type="project" value="InterPro"/>
</dbReference>
<dbReference type="PANTHER" id="PTHR34220:SF7">
    <property type="entry name" value="SENSOR HISTIDINE KINASE YPDA"/>
    <property type="match status" value="1"/>
</dbReference>
<keyword evidence="3" id="KW-0812">Transmembrane</keyword>
<dbReference type="PANTHER" id="PTHR34220">
    <property type="entry name" value="SENSOR HISTIDINE KINASE YPDA"/>
    <property type="match status" value="1"/>
</dbReference>
<sequence length="580" mass="67754">MDFFNTGQLRSKIIILLLIIIVSLSSLSFYALYRSYSAYDSVILNQTHTILGLYSYNFEQALNSYEQLSYNILIDSYLQNYLSTIDNDPYHKYQQSELIEEQLLHYMQGHKHISSVNIIDNQDNIYTSGLSMPKLNYQKISAKSSQFRGSIYWTVNKNYDDKLLLIRDINKIKGKNFEKIGTAIIAINLEPFMKKILIKNIYESPITIIKYKNSFIYSSSAQIKKIPSRAELFYNKVNIIGIKNKNYLVASYKNQANNFLFIQLIPYNNIFQKLIIIRKQVLFFIVVIALISLLIGVFYSKNITKPLEKLCEIMKDVEKNNFKLPQNINDFKNNSSEINYLYKEFNIMIKRIDTLVNDKLKTKLLLVETKYKMLQSQINPHFLYNTLDSINWLARLNKQQKIADMVKSLAVILRDSIDITTYKTTIQAEINLLNNYMFIQKFRYDERLQYEYYYDQQLTDYLIPKMIIQPLVENSIKHALEPAEDTCIIKLFIKKNNDKLKITVTDTGLGISSDKIAELNDTKFELKKNSVGIKNIVNRLEFLYKNKFKFKIDSAANQGTTVSITLPLEKGNFEKIKGDN</sequence>
<feature type="transmembrane region" description="Helical" evidence="3">
    <location>
        <begin position="281"/>
        <end position="299"/>
    </location>
</feature>
<dbReference type="InterPro" id="IPR005467">
    <property type="entry name" value="His_kinase_dom"/>
</dbReference>
<dbReference type="InterPro" id="IPR050640">
    <property type="entry name" value="Bact_2-comp_sensor_kinase"/>
</dbReference>
<dbReference type="EMBL" id="FOTI01000051">
    <property type="protein sequence ID" value="SFM00299.1"/>
    <property type="molecule type" value="Genomic_DNA"/>
</dbReference>
<keyword evidence="1 5" id="KW-0808">Transferase</keyword>
<evidence type="ECO:0000313" key="6">
    <source>
        <dbReference type="Proteomes" id="UP000199006"/>
    </source>
</evidence>
<evidence type="ECO:0000256" key="3">
    <source>
        <dbReference type="SAM" id="Phobius"/>
    </source>
</evidence>
<keyword evidence="3" id="KW-0472">Membrane</keyword>
<dbReference type="Pfam" id="PF02518">
    <property type="entry name" value="HATPase_c"/>
    <property type="match status" value="1"/>
</dbReference>
<accession>A0A1I4MAM4</accession>
<gene>
    <name evidence="5" type="ORF">SAMN02983006_02552</name>
</gene>
<dbReference type="OrthoDB" id="9809348at2"/>
<dbReference type="SUPFAM" id="SSF55874">
    <property type="entry name" value="ATPase domain of HSP90 chaperone/DNA topoisomerase II/histidine kinase"/>
    <property type="match status" value="1"/>
</dbReference>
<evidence type="ECO:0000256" key="2">
    <source>
        <dbReference type="ARBA" id="ARBA00023012"/>
    </source>
</evidence>